<organism evidence="2 3">
    <name type="scientific">Caerostris darwini</name>
    <dbReference type="NCBI Taxonomy" id="1538125"/>
    <lineage>
        <taxon>Eukaryota</taxon>
        <taxon>Metazoa</taxon>
        <taxon>Ecdysozoa</taxon>
        <taxon>Arthropoda</taxon>
        <taxon>Chelicerata</taxon>
        <taxon>Arachnida</taxon>
        <taxon>Araneae</taxon>
        <taxon>Araneomorphae</taxon>
        <taxon>Entelegynae</taxon>
        <taxon>Araneoidea</taxon>
        <taxon>Araneidae</taxon>
        <taxon>Caerostris</taxon>
    </lineage>
</organism>
<dbReference type="EMBL" id="BPLQ01012409">
    <property type="protein sequence ID" value="GIY65303.1"/>
    <property type="molecule type" value="Genomic_DNA"/>
</dbReference>
<keyword evidence="1" id="KW-0472">Membrane</keyword>
<dbReference type="AlphaFoldDB" id="A0AAV4V5I0"/>
<feature type="transmembrane region" description="Helical" evidence="1">
    <location>
        <begin position="73"/>
        <end position="91"/>
    </location>
</feature>
<evidence type="ECO:0000313" key="3">
    <source>
        <dbReference type="Proteomes" id="UP001054837"/>
    </source>
</evidence>
<dbReference type="Proteomes" id="UP001054837">
    <property type="component" value="Unassembled WGS sequence"/>
</dbReference>
<evidence type="ECO:0000313" key="2">
    <source>
        <dbReference type="EMBL" id="GIY65303.1"/>
    </source>
</evidence>
<reference evidence="2 3" key="1">
    <citation type="submission" date="2021-06" db="EMBL/GenBank/DDBJ databases">
        <title>Caerostris darwini draft genome.</title>
        <authorList>
            <person name="Kono N."/>
            <person name="Arakawa K."/>
        </authorList>
    </citation>
    <scope>NUCLEOTIDE SEQUENCE [LARGE SCALE GENOMIC DNA]</scope>
</reference>
<comment type="caution">
    <text evidence="2">The sequence shown here is derived from an EMBL/GenBank/DDBJ whole genome shotgun (WGS) entry which is preliminary data.</text>
</comment>
<keyword evidence="1" id="KW-0812">Transmembrane</keyword>
<keyword evidence="1" id="KW-1133">Transmembrane helix</keyword>
<protein>
    <submittedName>
        <fullName evidence="2">Uncharacterized protein</fullName>
    </submittedName>
</protein>
<gene>
    <name evidence="2" type="ORF">CDAR_104931</name>
</gene>
<evidence type="ECO:0000256" key="1">
    <source>
        <dbReference type="SAM" id="Phobius"/>
    </source>
</evidence>
<keyword evidence="3" id="KW-1185">Reference proteome</keyword>
<accession>A0AAV4V5I0</accession>
<sequence>MITLLNNINLSKEVFTDEKKRTLKATLAEHLQYHKILGWWHPSLSWRLPPKQQFVFALHSRQLQKQVSAHMLILYRYLILGLPVFSLPAWHV</sequence>
<name>A0AAV4V5I0_9ARAC</name>
<proteinExistence type="predicted"/>